<dbReference type="Gramene" id="Solyc08g080010.2.1">
    <property type="protein sequence ID" value="Solyc08g080010.2.1"/>
    <property type="gene ID" value="Solyc08g080010.2"/>
</dbReference>
<feature type="domain" description="Calponin-homology (CH)" evidence="12">
    <location>
        <begin position="23"/>
        <end position="142"/>
    </location>
</feature>
<keyword evidence="5" id="KW-0732">Signal</keyword>
<dbReference type="Gene3D" id="1.10.418.10">
    <property type="entry name" value="Calponin-like domain"/>
    <property type="match status" value="1"/>
</dbReference>
<evidence type="ECO:0000256" key="3">
    <source>
        <dbReference type="ARBA" id="ARBA00022525"/>
    </source>
</evidence>
<feature type="region of interest" description="Disordered" evidence="11">
    <location>
        <begin position="590"/>
        <end position="610"/>
    </location>
</feature>
<dbReference type="Pfam" id="PF00082">
    <property type="entry name" value="Peptidase_S8"/>
    <property type="match status" value="1"/>
</dbReference>
<protein>
    <recommendedName>
        <fullName evidence="12">Calponin-homology (CH) domain-containing protein</fullName>
    </recommendedName>
</protein>
<dbReference type="FunFam" id="2.60.40.2310:FF:000001">
    <property type="entry name" value="Subtilisin-like protease SBT1.5"/>
    <property type="match status" value="1"/>
</dbReference>
<evidence type="ECO:0000313" key="14">
    <source>
        <dbReference type="Proteomes" id="UP000004994"/>
    </source>
</evidence>
<evidence type="ECO:0000259" key="12">
    <source>
        <dbReference type="PROSITE" id="PS50021"/>
    </source>
</evidence>
<dbReference type="InterPro" id="IPR036852">
    <property type="entry name" value="Peptidase_S8/S53_dom_sf"/>
</dbReference>
<evidence type="ECO:0000256" key="4">
    <source>
        <dbReference type="ARBA" id="ARBA00022670"/>
    </source>
</evidence>
<feature type="compositionally biased region" description="Polar residues" evidence="11">
    <location>
        <begin position="233"/>
        <end position="242"/>
    </location>
</feature>
<dbReference type="InParanoid" id="A0A3Q7HTN5"/>
<feature type="region of interest" description="Disordered" evidence="11">
    <location>
        <begin position="233"/>
        <end position="272"/>
    </location>
</feature>
<keyword evidence="8" id="KW-0325">Glycoprotein</keyword>
<name>A0A3Q7HTN5_SOLLC</name>
<sequence>MGGYSGDSSKSSAESNFRELDDVFLQTQTRIWLGEVLKMRLDEHLHISDLLADGDLLFEVAKELWNMLLAKCGELRHMKYEPLGSRKCSGRYMPYSNVDSFLKICKILGLNGIDLFSPSDVVEKKNIRKVCICLRALSNKARSKQLKVPDFDLVTSMVVMPKNMVGGIRRSLETSQCSLSSSSGYYSYKETRSKLTERNKITECEANYDSSSEESDEAESKFVGEESCCSSMNQLEDGNATDTDADNSFGEYSAVSKNRREKNSSSLGNGGKYISPNNRIHFDYSNLNAENDESIVGDSMYDYEMEGSCISNYLSFSDSIIGGTDGSTPVLREGEDNILNLFMAIDSHRPNSSKGTFQNGHQYKYSDNEDAEVSSTTSMSSVLGRVHALDFDDQFDADECLTEETSGSLLENEADRQQKDLSASHVAWNVVTTELVFHDTKEPSVIKPKISASLSELTYPASDEPLSASTHSEDIEVARSEDMVCLDTAACRNNLKNVSLVGRNEGCDGDSQYLKFVSEVVSSTCEPSMTLDGVNMDRNNSVNSANCCEHIEKGHPCSCTVCGSGDASEVCKPTLPGDDGDRKHKVPHLWEQNASEGNQETDAGELKDKHRQRPLLKTVARGTALVGVLYLLLHFSRRRNKPEEGSEANSKRTQIAQRSNALQTYLVHVNKPDARILANSDDLESYYSSFLPEVLAGAEEPSRIIHSYHHVAIGFAARLSAEEVNEMEKKDGFVSARVEKILALHTTHTPNFLGLYRNMGLWQESNYGKGVIIGVLDTGITPNHPSFSDENMPSPPAKWKGKCEFRGNVTCNKKIIGARNLVGGSSDPPFDDEGHGTHTSSTAAGNFVDDASLFGNANGTAAGMAPLAHIAMYKVCTESCSDVDILAALDSAIDDGVDVLSLSIGGFSDPFYEDGIATGAFAAMQKGIFVSVSAGNEGPLNSTLSNEAPWILTVGASTHDRKIVATTVLGNGQEYDGESAFQPASFPHTLLPLVYPGFSDQDAALCSSGSLNNTDVKGKVVVCDRGGDVPRLEKSQTVKDAGGAAMILTNLEIDGDGTFADAHVLPATHVGYTAGESIKAYINSTSTPSAGIIFKGTIIGFKSSPSVSSFSSRGPNLASPGIVKPDIIGPGVNILAAWPISVENKTGTDLTFNIISGTSMSCPHLSGIAALLKSAHPDWSPAAIKSAIMTTADQFNLEGQPILDQRDLPADIFATGAGHVNPSKASDPGLIYDIKVENYIQYLCGLGYKDKDIELLAQQTVKCSLQSSISEAELNYPSFSIILGPQTQNYTRTVTNVGDASSTYTVNITQIQGVDVVVEPATLVFTQVNQQETYSVSFTQTGLITDRFVQGAISWISNKYVVRIPISVKLE</sequence>
<evidence type="ECO:0000256" key="8">
    <source>
        <dbReference type="ARBA" id="ARBA00023180"/>
    </source>
</evidence>
<dbReference type="Pfam" id="PF05922">
    <property type="entry name" value="Inhibitor_I9"/>
    <property type="match status" value="1"/>
</dbReference>
<organism evidence="13">
    <name type="scientific">Solanum lycopersicum</name>
    <name type="common">Tomato</name>
    <name type="synonym">Lycopersicon esculentum</name>
    <dbReference type="NCBI Taxonomy" id="4081"/>
    <lineage>
        <taxon>Eukaryota</taxon>
        <taxon>Viridiplantae</taxon>
        <taxon>Streptophyta</taxon>
        <taxon>Embryophyta</taxon>
        <taxon>Tracheophyta</taxon>
        <taxon>Spermatophyta</taxon>
        <taxon>Magnoliopsida</taxon>
        <taxon>eudicotyledons</taxon>
        <taxon>Gunneridae</taxon>
        <taxon>Pentapetalae</taxon>
        <taxon>asterids</taxon>
        <taxon>lamiids</taxon>
        <taxon>Solanales</taxon>
        <taxon>Solanaceae</taxon>
        <taxon>Solanoideae</taxon>
        <taxon>Solaneae</taxon>
        <taxon>Solanum</taxon>
        <taxon>Solanum subgen. Lycopersicon</taxon>
    </lineage>
</organism>
<keyword evidence="7 10" id="KW-0720">Serine protease</keyword>
<feature type="active site" description="Charge relay system" evidence="9 10">
    <location>
        <position position="777"/>
    </location>
</feature>
<dbReference type="InterPro" id="IPR041469">
    <property type="entry name" value="Subtilisin-like_FN3"/>
</dbReference>
<dbReference type="GO" id="GO:0005576">
    <property type="term" value="C:extracellular region"/>
    <property type="evidence" value="ECO:0000318"/>
    <property type="project" value="GO_Central"/>
</dbReference>
<dbReference type="SUPFAM" id="SSF52743">
    <property type="entry name" value="Subtilisin-like"/>
    <property type="match status" value="1"/>
</dbReference>
<feature type="active site" description="Charge relay system" evidence="9 10">
    <location>
        <position position="835"/>
    </location>
</feature>
<dbReference type="PROSITE" id="PS50021">
    <property type="entry name" value="CH"/>
    <property type="match status" value="1"/>
</dbReference>
<reference evidence="13" key="2">
    <citation type="submission" date="2019-01" db="UniProtKB">
        <authorList>
            <consortium name="EnsemblPlants"/>
        </authorList>
    </citation>
    <scope>IDENTIFICATION</scope>
    <source>
        <strain evidence="13">cv. Heinz 1706</strain>
    </source>
</reference>
<keyword evidence="4 10" id="KW-0645">Protease</keyword>
<evidence type="ECO:0000313" key="13">
    <source>
        <dbReference type="EnsemblPlants" id="Solyc08g080010.2.1"/>
    </source>
</evidence>
<evidence type="ECO:0000256" key="9">
    <source>
        <dbReference type="PIRSR" id="PIRSR615500-1"/>
    </source>
</evidence>
<dbReference type="GO" id="GO:0006508">
    <property type="term" value="P:proteolysis"/>
    <property type="evidence" value="ECO:0007669"/>
    <property type="project" value="UniProtKB-KW"/>
</dbReference>
<dbReference type="PANTHER" id="PTHR10795">
    <property type="entry name" value="PROPROTEIN CONVERTASE SUBTILISIN/KEXIN"/>
    <property type="match status" value="1"/>
</dbReference>
<feature type="region of interest" description="Disordered" evidence="11">
    <location>
        <begin position="822"/>
        <end position="842"/>
    </location>
</feature>
<dbReference type="GO" id="GO:0004252">
    <property type="term" value="F:serine-type endopeptidase activity"/>
    <property type="evidence" value="ECO:0000318"/>
    <property type="project" value="GO_Central"/>
</dbReference>
<dbReference type="InterPro" id="IPR015500">
    <property type="entry name" value="Peptidase_S8_subtilisin-rel"/>
</dbReference>
<keyword evidence="3" id="KW-0964">Secreted</keyword>
<dbReference type="PROSITE" id="PS00136">
    <property type="entry name" value="SUBTILASE_ASP"/>
    <property type="match status" value="1"/>
</dbReference>
<dbReference type="InterPro" id="IPR034197">
    <property type="entry name" value="Peptidases_S8_3"/>
</dbReference>
<evidence type="ECO:0000256" key="11">
    <source>
        <dbReference type="SAM" id="MobiDB-lite"/>
    </source>
</evidence>
<evidence type="ECO:0000256" key="5">
    <source>
        <dbReference type="ARBA" id="ARBA00022729"/>
    </source>
</evidence>
<dbReference type="CDD" id="cd00014">
    <property type="entry name" value="CH_SF"/>
    <property type="match status" value="1"/>
</dbReference>
<dbReference type="CDD" id="cd02120">
    <property type="entry name" value="PA_subtilisin_like"/>
    <property type="match status" value="1"/>
</dbReference>
<dbReference type="InterPro" id="IPR046450">
    <property type="entry name" value="PA_dom_sf"/>
</dbReference>
<comment type="similarity">
    <text evidence="2 10">Belongs to the peptidase S8 family.</text>
</comment>
<proteinExistence type="inferred from homology"/>
<keyword evidence="14" id="KW-1185">Reference proteome</keyword>
<dbReference type="SUPFAM" id="SSF52025">
    <property type="entry name" value="PA domain"/>
    <property type="match status" value="1"/>
</dbReference>
<dbReference type="Gene3D" id="3.50.30.30">
    <property type="match status" value="1"/>
</dbReference>
<keyword evidence="6 10" id="KW-0378">Hydrolase</keyword>
<accession>A0A3Q7HTN5</accession>
<dbReference type="Gene3D" id="3.40.50.200">
    <property type="entry name" value="Peptidase S8/S53 domain"/>
    <property type="match status" value="1"/>
</dbReference>
<dbReference type="InterPro" id="IPR045051">
    <property type="entry name" value="SBT"/>
</dbReference>
<dbReference type="Gene3D" id="2.60.40.2310">
    <property type="match status" value="1"/>
</dbReference>
<dbReference type="SUPFAM" id="SSF47576">
    <property type="entry name" value="Calponin-homology domain, CH-domain"/>
    <property type="match status" value="1"/>
</dbReference>
<dbReference type="InterPro" id="IPR023827">
    <property type="entry name" value="Peptidase_S8_Asp-AS"/>
</dbReference>
<dbReference type="PRINTS" id="PR00723">
    <property type="entry name" value="SUBTILISIN"/>
</dbReference>
<evidence type="ECO:0000256" key="2">
    <source>
        <dbReference type="ARBA" id="ARBA00011073"/>
    </source>
</evidence>
<comment type="subcellular location">
    <subcellularLocation>
        <location evidence="1">Secreted</location>
    </subcellularLocation>
</comment>
<feature type="active site" description="Charge relay system" evidence="9 10">
    <location>
        <position position="1159"/>
    </location>
</feature>
<dbReference type="InterPro" id="IPR000209">
    <property type="entry name" value="Peptidase_S8/S53_dom"/>
</dbReference>
<dbReference type="InterPro" id="IPR010259">
    <property type="entry name" value="S8pro/Inhibitor_I9"/>
</dbReference>
<dbReference type="InterPro" id="IPR036872">
    <property type="entry name" value="CH_dom_sf"/>
</dbReference>
<dbReference type="InterPro" id="IPR037045">
    <property type="entry name" value="S8pro/Inhibitor_I9_sf"/>
</dbReference>
<reference evidence="13" key="1">
    <citation type="journal article" date="2012" name="Nature">
        <title>The tomato genome sequence provides insights into fleshy fruit evolution.</title>
        <authorList>
            <consortium name="Tomato Genome Consortium"/>
        </authorList>
    </citation>
    <scope>NUCLEOTIDE SEQUENCE [LARGE SCALE GENOMIC DNA]</scope>
    <source>
        <strain evidence="13">cv. Heinz 1706</strain>
    </source>
</reference>
<dbReference type="Pfam" id="PF17766">
    <property type="entry name" value="fn3_6"/>
    <property type="match status" value="1"/>
</dbReference>
<evidence type="ECO:0000256" key="10">
    <source>
        <dbReference type="PROSITE-ProRule" id="PRU01240"/>
    </source>
</evidence>
<dbReference type="InterPro" id="IPR003137">
    <property type="entry name" value="PA_domain"/>
</dbReference>
<dbReference type="InterPro" id="IPR001715">
    <property type="entry name" value="CH_dom"/>
</dbReference>
<feature type="compositionally biased region" description="Polar residues" evidence="11">
    <location>
        <begin position="592"/>
        <end position="601"/>
    </location>
</feature>
<dbReference type="PaxDb" id="4081-Solyc08g080010.1.1"/>
<dbReference type="FunFam" id="3.50.30.30:FF:000005">
    <property type="entry name" value="subtilisin-like protease SBT1.5"/>
    <property type="match status" value="1"/>
</dbReference>
<evidence type="ECO:0000256" key="7">
    <source>
        <dbReference type="ARBA" id="ARBA00022825"/>
    </source>
</evidence>
<dbReference type="Gene3D" id="3.30.70.80">
    <property type="entry name" value="Peptidase S8 propeptide/proteinase inhibitor I9"/>
    <property type="match status" value="1"/>
</dbReference>
<dbReference type="FunFam" id="3.40.50.200:FF:000006">
    <property type="entry name" value="Subtilisin-like protease SBT1.5"/>
    <property type="match status" value="1"/>
</dbReference>
<dbReference type="PROSITE" id="PS51892">
    <property type="entry name" value="SUBTILASE"/>
    <property type="match status" value="1"/>
</dbReference>
<dbReference type="CDD" id="cd04852">
    <property type="entry name" value="Peptidases_S8_3"/>
    <property type="match status" value="1"/>
</dbReference>
<dbReference type="Proteomes" id="UP000004994">
    <property type="component" value="Chromosome 8"/>
</dbReference>
<dbReference type="Pfam" id="PF02225">
    <property type="entry name" value="PA"/>
    <property type="match status" value="1"/>
</dbReference>
<dbReference type="EnsemblPlants" id="Solyc08g080010.2.1">
    <property type="protein sequence ID" value="Solyc08g080010.2.1"/>
    <property type="gene ID" value="Solyc08g080010.2"/>
</dbReference>
<evidence type="ECO:0000256" key="6">
    <source>
        <dbReference type="ARBA" id="ARBA00022801"/>
    </source>
</evidence>
<evidence type="ECO:0000256" key="1">
    <source>
        <dbReference type="ARBA" id="ARBA00004613"/>
    </source>
</evidence>